<comment type="similarity">
    <text evidence="1">Belongs to the TUB family.</text>
</comment>
<feature type="region of interest" description="Disordered" evidence="2">
    <location>
        <begin position="227"/>
        <end position="247"/>
    </location>
</feature>
<dbReference type="EMBL" id="CAJNOO010003126">
    <property type="protein sequence ID" value="CAF1319552.1"/>
    <property type="molecule type" value="Genomic_DNA"/>
</dbReference>
<dbReference type="SUPFAM" id="SSF54518">
    <property type="entry name" value="Tubby C-terminal domain-like"/>
    <property type="match status" value="1"/>
</dbReference>
<name>A0A815F6Q9_9BILA</name>
<dbReference type="PANTHER" id="PTHR16517:SF7">
    <property type="entry name" value="PROTEIN KING TUBBY"/>
    <property type="match status" value="1"/>
</dbReference>
<dbReference type="Pfam" id="PF01167">
    <property type="entry name" value="Tub"/>
    <property type="match status" value="1"/>
</dbReference>
<evidence type="ECO:0000256" key="1">
    <source>
        <dbReference type="ARBA" id="ARBA00007129"/>
    </source>
</evidence>
<evidence type="ECO:0000256" key="2">
    <source>
        <dbReference type="SAM" id="MobiDB-lite"/>
    </source>
</evidence>
<feature type="domain" description="Tubby C-terminal" evidence="3">
    <location>
        <begin position="139"/>
        <end position="386"/>
    </location>
</feature>
<organism evidence="4 5">
    <name type="scientific">Rotaria sordida</name>
    <dbReference type="NCBI Taxonomy" id="392033"/>
    <lineage>
        <taxon>Eukaryota</taxon>
        <taxon>Metazoa</taxon>
        <taxon>Spiralia</taxon>
        <taxon>Gnathifera</taxon>
        <taxon>Rotifera</taxon>
        <taxon>Eurotatoria</taxon>
        <taxon>Bdelloidea</taxon>
        <taxon>Philodinida</taxon>
        <taxon>Philodinidae</taxon>
        <taxon>Rotaria</taxon>
    </lineage>
</organism>
<evidence type="ECO:0000313" key="5">
    <source>
        <dbReference type="Proteomes" id="UP000663882"/>
    </source>
</evidence>
<dbReference type="InterPro" id="IPR000007">
    <property type="entry name" value="Tubby_C"/>
</dbReference>
<sequence>MPRSIVASPWQINDSDSEDEICNQYDLNMSMLSKPSTPIALTRRSEPKILDWHPIVNEEKSKKKLGAKKTAPLVGKVPSFYQPLYSGPLNIRSTLSSSHSILRHKGQNKTSLPLTTRTSFDPMLCIEEDLNKFIYTNIPQDYPEFIHCYLRRDKSGIQKGFFPTYYLHIERPHDDKKILLLSARKVAKVNQQSEYVITTEIETLHEKSGGNGYVGKLRENNLKGTEYTLYDNGTSPNKKKKSHSDDKNSLRRELISIIYNTNVLGFKGPRQINAVIPQIGYDIQPTKDEDTILDQWRDRRFTYLIQLRNRSPKSNDGKKGHTLEFIGQHDIQTSVKNFQMIIDTENFQEEVVMQFGRAKDDTFILDYRYPLSAIQAFGIALSAFDSRFARE</sequence>
<dbReference type="Gene3D" id="3.20.90.10">
    <property type="entry name" value="Tubby Protein, Chain A"/>
    <property type="match status" value="1"/>
</dbReference>
<dbReference type="Proteomes" id="UP000663882">
    <property type="component" value="Unassembled WGS sequence"/>
</dbReference>
<evidence type="ECO:0000259" key="3">
    <source>
        <dbReference type="Pfam" id="PF01167"/>
    </source>
</evidence>
<gene>
    <name evidence="4" type="ORF">RFH988_LOCUS30682</name>
</gene>
<proteinExistence type="inferred from homology"/>
<protein>
    <recommendedName>
        <fullName evidence="3">Tubby C-terminal domain-containing protein</fullName>
    </recommendedName>
</protein>
<dbReference type="PRINTS" id="PR01573">
    <property type="entry name" value="SUPERTUBBY"/>
</dbReference>
<dbReference type="InterPro" id="IPR025659">
    <property type="entry name" value="Tubby-like_C"/>
</dbReference>
<comment type="caution">
    <text evidence="4">The sequence shown here is derived from an EMBL/GenBank/DDBJ whole genome shotgun (WGS) entry which is preliminary data.</text>
</comment>
<dbReference type="PANTHER" id="PTHR16517">
    <property type="entry name" value="TUBBY-RELATED"/>
    <property type="match status" value="1"/>
</dbReference>
<accession>A0A815F6Q9</accession>
<reference evidence="4" key="1">
    <citation type="submission" date="2021-02" db="EMBL/GenBank/DDBJ databases">
        <authorList>
            <person name="Nowell W R."/>
        </authorList>
    </citation>
    <scope>NUCLEOTIDE SEQUENCE</scope>
</reference>
<dbReference type="AlphaFoldDB" id="A0A815F6Q9"/>
<dbReference type="OrthoDB" id="8775810at2759"/>
<evidence type="ECO:0000313" key="4">
    <source>
        <dbReference type="EMBL" id="CAF1319552.1"/>
    </source>
</evidence>